<evidence type="ECO:0000256" key="5">
    <source>
        <dbReference type="ARBA" id="ARBA00023203"/>
    </source>
</evidence>
<dbReference type="GO" id="GO:0030036">
    <property type="term" value="P:actin cytoskeleton organization"/>
    <property type="evidence" value="ECO:0007669"/>
    <property type="project" value="UniProtKB-UniRule"/>
</dbReference>
<comment type="function">
    <text evidence="7">Downstream effector molecule involved in the transmission of signals from tyrosine kinase receptors and small GTPases to the actin cytoskeleton. Promotes formation of actin filaments. Part of the WAVE complex that regulates lamellipodia formation. The WAVE complex regulates actin filament reorganization via its interaction with the Arp2/3 complex.</text>
</comment>
<keyword evidence="3 7" id="KW-0963">Cytoplasm</keyword>
<dbReference type="GO" id="GO:0071933">
    <property type="term" value="F:Arp2/3 complex binding"/>
    <property type="evidence" value="ECO:0007669"/>
    <property type="project" value="TreeGrafter"/>
</dbReference>
<dbReference type="GO" id="GO:2000601">
    <property type="term" value="P:positive regulation of Arp2/3 complex-mediated actin nucleation"/>
    <property type="evidence" value="ECO:0007669"/>
    <property type="project" value="TreeGrafter"/>
</dbReference>
<dbReference type="GO" id="GO:0030027">
    <property type="term" value="C:lamellipodium"/>
    <property type="evidence" value="ECO:0007669"/>
    <property type="project" value="TreeGrafter"/>
</dbReference>
<feature type="region of interest" description="Disordered" evidence="8">
    <location>
        <begin position="172"/>
        <end position="191"/>
    </location>
</feature>
<dbReference type="AlphaFoldDB" id="A0A7K6UXH7"/>
<feature type="non-terminal residue" evidence="9">
    <location>
        <position position="1"/>
    </location>
</feature>
<reference evidence="9 10" key="1">
    <citation type="submission" date="2019-09" db="EMBL/GenBank/DDBJ databases">
        <title>Bird 10,000 Genomes (B10K) Project - Family phase.</title>
        <authorList>
            <person name="Zhang G."/>
        </authorList>
    </citation>
    <scope>NUCLEOTIDE SEQUENCE [LARGE SCALE GENOMIC DNA]</scope>
    <source>
        <strain evidence="9">B10K-DU-029-75</strain>
    </source>
</reference>
<sequence length="503" mass="56731">MPLVKRNIEPRHLCRGALPDGVTSELECVTNSTLAAIIKQLGSLSKHAEDIFGELFNEANSFYMRMNSLQERVDLLVIKVTQLDSTVEEVSLQDINMRKAFKSSTVQNQQVVSRNSIPNPVMEMYQRCDKPPPLNILTPYRDDKKDGLKFYTDPSYFFNLWKEKMLQATEDKRKEKRRQKEQRLVEDSTREVKKVRKARNRRLEWNMMAYDKEFRPDNRFSPSPYHMASSEGSLSPDNRQYNSRLLLCRRSYASDAAEHSYPASPSHPAQLLAPAEHKDGPLAAANAPELVFRPAAGSRQNSLTRLQQPHPPPPEAVLNGPRPHLVKDYGPQPVPVAEYFVPPAPPPPPPVIPMVWVERDLKAPPIPPLPWQGHLPLSQADPSPIQPGLGHCQGSRGSHSFSGHPLPGPAYPHREEFLPDIQSKPTLPQFKAIPSCPTHPILLSPSLASPVGIQLRKVQEQWEQEAKKEPVGNDVATILSRRIAVEYSESDDDSELDDNEWSD</sequence>
<dbReference type="GO" id="GO:0034237">
    <property type="term" value="F:protein kinase A regulatory subunit binding"/>
    <property type="evidence" value="ECO:0007669"/>
    <property type="project" value="TreeGrafter"/>
</dbReference>
<accession>A0A7K6UXH7</accession>
<feature type="compositionally biased region" description="Polar residues" evidence="8">
    <location>
        <begin position="298"/>
        <end position="307"/>
    </location>
</feature>
<dbReference type="Gene3D" id="6.10.280.150">
    <property type="match status" value="2"/>
</dbReference>
<dbReference type="PANTHER" id="PTHR12902:SF9">
    <property type="entry name" value="WISKOTT-ALDRICH SYNDROME PROTEIN FAMILY MEMBER"/>
    <property type="match status" value="1"/>
</dbReference>
<feature type="compositionally biased region" description="Basic and acidic residues" evidence="8">
    <location>
        <begin position="181"/>
        <end position="191"/>
    </location>
</feature>
<comment type="caution">
    <text evidence="9">The sequence shown here is derived from an EMBL/GenBank/DDBJ whole genome shotgun (WGS) entry which is preliminary data.</text>
</comment>
<dbReference type="InterPro" id="IPR028288">
    <property type="entry name" value="SCAR/WAVE_fam"/>
</dbReference>
<dbReference type="Gene3D" id="1.20.5.340">
    <property type="match status" value="1"/>
</dbReference>
<keyword evidence="6 7" id="KW-0206">Cytoskeleton</keyword>
<comment type="similarity">
    <text evidence="2 7">Belongs to the SCAR/WAVE family.</text>
</comment>
<dbReference type="EMBL" id="VZRX01002498">
    <property type="protein sequence ID" value="NWX26535.1"/>
    <property type="molecule type" value="Genomic_DNA"/>
</dbReference>
<evidence type="ECO:0000256" key="7">
    <source>
        <dbReference type="RuleBase" id="RU367034"/>
    </source>
</evidence>
<gene>
    <name evidence="9" type="primary">Wasf3_0</name>
    <name evidence="9" type="ORF">NOTCIN_R13768</name>
</gene>
<organism evidence="9 10">
    <name type="scientific">Notiomystis cincta</name>
    <dbReference type="NCBI Taxonomy" id="366454"/>
    <lineage>
        <taxon>Eukaryota</taxon>
        <taxon>Metazoa</taxon>
        <taxon>Chordata</taxon>
        <taxon>Craniata</taxon>
        <taxon>Vertebrata</taxon>
        <taxon>Euteleostomi</taxon>
        <taxon>Archelosauria</taxon>
        <taxon>Archosauria</taxon>
        <taxon>Dinosauria</taxon>
        <taxon>Saurischia</taxon>
        <taxon>Theropoda</taxon>
        <taxon>Coelurosauria</taxon>
        <taxon>Aves</taxon>
        <taxon>Neognathae</taxon>
        <taxon>Neoaves</taxon>
        <taxon>Telluraves</taxon>
        <taxon>Australaves</taxon>
        <taxon>Passeriformes</taxon>
        <taxon>Notiomystidae</taxon>
        <taxon>Notiomystis</taxon>
    </lineage>
</organism>
<feature type="non-terminal residue" evidence="9">
    <location>
        <position position="503"/>
    </location>
</feature>
<dbReference type="Proteomes" id="UP000579558">
    <property type="component" value="Unassembled WGS sequence"/>
</dbReference>
<comment type="subunit">
    <text evidence="7">Binds actin and the Arp2/3 complex.</text>
</comment>
<feature type="region of interest" description="Disordered" evidence="8">
    <location>
        <begin position="298"/>
        <end position="325"/>
    </location>
</feature>
<dbReference type="GO" id="GO:0003779">
    <property type="term" value="F:actin binding"/>
    <property type="evidence" value="ECO:0007669"/>
    <property type="project" value="UniProtKB-UniRule"/>
</dbReference>
<evidence type="ECO:0000256" key="3">
    <source>
        <dbReference type="ARBA" id="ARBA00022490"/>
    </source>
</evidence>
<protein>
    <recommendedName>
        <fullName evidence="7">Wiskott-Aldrich syndrome protein family member</fullName>
        <shortName evidence="7">WASP family protein member</shortName>
    </recommendedName>
</protein>
<evidence type="ECO:0000256" key="4">
    <source>
        <dbReference type="ARBA" id="ARBA00022553"/>
    </source>
</evidence>
<comment type="subcellular location">
    <subcellularLocation>
        <location evidence="1 7">Cytoplasm</location>
        <location evidence="1 7">Cytoskeleton</location>
    </subcellularLocation>
</comment>
<dbReference type="FunFam" id="1.20.5.340:FF:000012">
    <property type="entry name" value="Wiskott-Aldrich syndrome protein family member 1"/>
    <property type="match status" value="1"/>
</dbReference>
<keyword evidence="4" id="KW-0597">Phosphoprotein</keyword>
<dbReference type="GO" id="GO:0031209">
    <property type="term" value="C:SCAR complex"/>
    <property type="evidence" value="ECO:0007669"/>
    <property type="project" value="TreeGrafter"/>
</dbReference>
<evidence type="ECO:0000256" key="6">
    <source>
        <dbReference type="ARBA" id="ARBA00023212"/>
    </source>
</evidence>
<keyword evidence="5 7" id="KW-0009">Actin-binding</keyword>
<evidence type="ECO:0000256" key="2">
    <source>
        <dbReference type="ARBA" id="ARBA00006993"/>
    </source>
</evidence>
<evidence type="ECO:0000313" key="9">
    <source>
        <dbReference type="EMBL" id="NWX26535.1"/>
    </source>
</evidence>
<dbReference type="PANTHER" id="PTHR12902">
    <property type="entry name" value="WASP-1"/>
    <property type="match status" value="1"/>
</dbReference>
<proteinExistence type="inferred from homology"/>
<evidence type="ECO:0000313" key="10">
    <source>
        <dbReference type="Proteomes" id="UP000579558"/>
    </source>
</evidence>
<dbReference type="GO" id="GO:0005856">
    <property type="term" value="C:cytoskeleton"/>
    <property type="evidence" value="ECO:0007669"/>
    <property type="project" value="UniProtKB-SubCell"/>
</dbReference>
<dbReference type="OrthoDB" id="1060785at2759"/>
<evidence type="ECO:0000256" key="1">
    <source>
        <dbReference type="ARBA" id="ARBA00004245"/>
    </source>
</evidence>
<name>A0A7K6UXH7_9PASS</name>
<keyword evidence="10" id="KW-1185">Reference proteome</keyword>
<evidence type="ECO:0000256" key="8">
    <source>
        <dbReference type="SAM" id="MobiDB-lite"/>
    </source>
</evidence>